<keyword evidence="2" id="KW-1133">Transmembrane helix</keyword>
<dbReference type="RefSeq" id="WP_168484877.1">
    <property type="nucleotide sequence ID" value="NZ_JAAZSQ010000002.1"/>
</dbReference>
<accession>A0A7X6HCR3</accession>
<evidence type="ECO:0000313" key="4">
    <source>
        <dbReference type="EMBL" id="NKX53541.1"/>
    </source>
</evidence>
<proteinExistence type="predicted"/>
<name>A0A7X6HCR3_9MICC</name>
<evidence type="ECO:0000256" key="2">
    <source>
        <dbReference type="SAM" id="Phobius"/>
    </source>
</evidence>
<comment type="caution">
    <text evidence="4">The sequence shown here is derived from an EMBL/GenBank/DDBJ whole genome shotgun (WGS) entry which is preliminary data.</text>
</comment>
<keyword evidence="5" id="KW-1185">Reference proteome</keyword>
<evidence type="ECO:0000313" key="5">
    <source>
        <dbReference type="Proteomes" id="UP000544090"/>
    </source>
</evidence>
<reference evidence="4 5" key="1">
    <citation type="submission" date="2020-04" db="EMBL/GenBank/DDBJ databases">
        <title>Arthrobacter sp. nov.</title>
        <authorList>
            <person name="Liu S."/>
        </authorList>
    </citation>
    <scope>NUCLEOTIDE SEQUENCE [LARGE SCALE GENOMIC DNA]</scope>
    <source>
        <strain evidence="4 5">E918</strain>
    </source>
</reference>
<dbReference type="InterPro" id="IPR013783">
    <property type="entry name" value="Ig-like_fold"/>
</dbReference>
<feature type="transmembrane region" description="Helical" evidence="2">
    <location>
        <begin position="527"/>
        <end position="549"/>
    </location>
</feature>
<dbReference type="InterPro" id="IPR052177">
    <property type="entry name" value="Divisome_Glycosyl_Hydrolase"/>
</dbReference>
<dbReference type="PANTHER" id="PTHR43405:SF1">
    <property type="entry name" value="GLYCOSYL HYDROLASE DIGH"/>
    <property type="match status" value="1"/>
</dbReference>
<dbReference type="AlphaFoldDB" id="A0A7X6HCR3"/>
<keyword evidence="1" id="KW-0732">Signal</keyword>
<dbReference type="PANTHER" id="PTHR43405">
    <property type="entry name" value="GLYCOSYL HYDROLASE DIGH"/>
    <property type="match status" value="1"/>
</dbReference>
<dbReference type="GO" id="GO:0005975">
    <property type="term" value="P:carbohydrate metabolic process"/>
    <property type="evidence" value="ECO:0007669"/>
    <property type="project" value="UniProtKB-ARBA"/>
</dbReference>
<dbReference type="Proteomes" id="UP000544090">
    <property type="component" value="Unassembled WGS sequence"/>
</dbReference>
<dbReference type="Gene3D" id="2.60.40.10">
    <property type="entry name" value="Immunoglobulins"/>
    <property type="match status" value="1"/>
</dbReference>
<dbReference type="PROSITE" id="PS51318">
    <property type="entry name" value="TAT"/>
    <property type="match status" value="1"/>
</dbReference>
<organism evidence="4 5">
    <name type="scientific">Arthrobacter mobilis</name>
    <dbReference type="NCBI Taxonomy" id="2724944"/>
    <lineage>
        <taxon>Bacteria</taxon>
        <taxon>Bacillati</taxon>
        <taxon>Actinomycetota</taxon>
        <taxon>Actinomycetes</taxon>
        <taxon>Micrococcales</taxon>
        <taxon>Micrococcaceae</taxon>
        <taxon>Arthrobacter</taxon>
    </lineage>
</organism>
<dbReference type="InterPro" id="IPR006311">
    <property type="entry name" value="TAT_signal"/>
</dbReference>
<evidence type="ECO:0000256" key="1">
    <source>
        <dbReference type="ARBA" id="ARBA00022729"/>
    </source>
</evidence>
<keyword evidence="2" id="KW-0812">Transmembrane</keyword>
<sequence length="551" mass="60433">MSGHSSDNPGQHGGLSRRQFAMAGAWTAAGLAGAAVAGTAPAYGAAVLNRVYTITARERPRTTDAPKYEFRAFWLSSVLNIDWPSRAGLSAAAQQAELRGWLDLARSLNFNAVMLQVRPAGDVFWPSRRGEPWSRYLTGVQGRNPGYDPLAYAVAQAHARNLQLHAWFNPFRAGMAAALGDLIASHPARKNPSWSFAYGGRRYYNPGLPAVRSFIIGVINEVAAGYDIDGVHLDDYFYPYPVAGQAIPDSAAYQAYRTPGESLADFRRRSVNLFVRDLAARIRATKPGMLFGISPFGIWRNRSTDSRGSATSGFQAYDGIYADARHWVKQNWIDYVVPQLYWHQGFAAADYNVLVDWWAAQVAGTTVKLYIGEAAYKVGDAAQGAAWADPRQLYNHTAKCRATPAVKGQIYFSAKSVRANRLGALTLVKNKYYRRVAMTPAMPQRGAGRPYTPVITGARWKGTGVELSWRGAVSGILPRHFAIYRWESSGATAAYIPSQAGALRQVQRRRGNPERFVDTGAVRGRTYWYVVVALSGTMVESGGASAIFIRA</sequence>
<dbReference type="InterPro" id="IPR017853">
    <property type="entry name" value="GH"/>
</dbReference>
<dbReference type="Pfam" id="PF02638">
    <property type="entry name" value="GHL10"/>
    <property type="match status" value="1"/>
</dbReference>
<keyword evidence="2" id="KW-0472">Membrane</keyword>
<gene>
    <name evidence="4" type="ORF">HGG74_03100</name>
</gene>
<keyword evidence="4" id="KW-0378">Hydrolase</keyword>
<evidence type="ECO:0000259" key="3">
    <source>
        <dbReference type="Pfam" id="PF02638"/>
    </source>
</evidence>
<dbReference type="InterPro" id="IPR003790">
    <property type="entry name" value="GHL10"/>
</dbReference>
<dbReference type="Gene3D" id="3.20.20.80">
    <property type="entry name" value="Glycosidases"/>
    <property type="match status" value="1"/>
</dbReference>
<protein>
    <submittedName>
        <fullName evidence="4">Family 10 glycosylhydrolase</fullName>
    </submittedName>
</protein>
<dbReference type="SUPFAM" id="SSF51445">
    <property type="entry name" value="(Trans)glycosidases"/>
    <property type="match status" value="1"/>
</dbReference>
<feature type="domain" description="Glycosyl hydrolase-like 10" evidence="3">
    <location>
        <begin position="69"/>
        <end position="387"/>
    </location>
</feature>
<dbReference type="EMBL" id="JAAZSQ010000002">
    <property type="protein sequence ID" value="NKX53541.1"/>
    <property type="molecule type" value="Genomic_DNA"/>
</dbReference>
<dbReference type="GO" id="GO:0016787">
    <property type="term" value="F:hydrolase activity"/>
    <property type="evidence" value="ECO:0007669"/>
    <property type="project" value="UniProtKB-KW"/>
</dbReference>